<dbReference type="InterPro" id="IPR016163">
    <property type="entry name" value="Ald_DH_C"/>
</dbReference>
<keyword evidence="1" id="KW-0560">Oxidoreductase</keyword>
<dbReference type="Proteomes" id="UP000245998">
    <property type="component" value="Unassembled WGS sequence"/>
</dbReference>
<gene>
    <name evidence="3" type="ORF">DCC39_02510</name>
</gene>
<dbReference type="InterPro" id="IPR016162">
    <property type="entry name" value="Ald_DH_N"/>
</dbReference>
<dbReference type="Pfam" id="PF00171">
    <property type="entry name" value="Aldedh"/>
    <property type="match status" value="1"/>
</dbReference>
<name>A0A2U1K7Q8_9BACI</name>
<reference evidence="3 4" key="1">
    <citation type="submission" date="2018-04" db="EMBL/GenBank/DDBJ databases">
        <title>Camelliibacillus theae gen. nov., sp. nov., isolated from Pu'er tea.</title>
        <authorList>
            <person name="Niu L."/>
        </authorList>
    </citation>
    <scope>NUCLEOTIDE SEQUENCE [LARGE SCALE GENOMIC DNA]</scope>
    <source>
        <strain evidence="3 4">T8</strain>
    </source>
</reference>
<dbReference type="SUPFAM" id="SSF53720">
    <property type="entry name" value="ALDH-like"/>
    <property type="match status" value="1"/>
</dbReference>
<dbReference type="CDD" id="cd07122">
    <property type="entry name" value="ALDH_F20_ACDH"/>
    <property type="match status" value="1"/>
</dbReference>
<sequence>MCKKEGVTAIELDYDLKSMQEMREAVKRSKEAQHRFQEFSQEQVDHIVKNIAEAAYSKSEWLARLAVEETGMGVIEHKKIKNELGSMGVYESIKDEKTVGVIRINHQLKVTEIAYPFGVIAAICPTTNPTSTAIFKTLISLKAQNGIVVSPHPSAMKCTVEALKICHRAAVEAGAPEGLIGWITRPALATTTELMKHKDIDLILATGGGGLVRAAYSSGKPAYGVGPGNGPVYVEKTANVRKAANMIMDSKTFDNGTLCSTEQAIVVHKNIKEMTVRELKNGGGYFLDSSEKAMLENVISPSKGKLNPKIVGRSARIIAEMAGFRVPDETRVLIAEEERIGRDIPLSIEKLAPIFPLYTAANDEEAINICVELLHLGGKGHSCSIHSNDEKAVEKFSLHMPVSRIMVNTLASIGAAGATTGLTPSLTLGCGSFGGNISSDNITAHHLLNIKRVAYGMKEISIPKPSQPGILQIEKHSNKNDIHEIVNQVVKETAMKPQAIDHEEISQIVQSVIEQYTKM</sequence>
<protein>
    <submittedName>
        <fullName evidence="3">Acetaldehyde dehydrogenase</fullName>
    </submittedName>
</protein>
<dbReference type="Gene3D" id="3.40.605.10">
    <property type="entry name" value="Aldehyde Dehydrogenase, Chain A, domain 1"/>
    <property type="match status" value="1"/>
</dbReference>
<evidence type="ECO:0000259" key="2">
    <source>
        <dbReference type="Pfam" id="PF00171"/>
    </source>
</evidence>
<feature type="domain" description="Aldehyde dehydrogenase" evidence="2">
    <location>
        <begin position="18"/>
        <end position="280"/>
    </location>
</feature>
<dbReference type="OrthoDB" id="9815791at2"/>
<comment type="caution">
    <text evidence="3">The sequence shown here is derived from an EMBL/GenBank/DDBJ whole genome shotgun (WGS) entry which is preliminary data.</text>
</comment>
<dbReference type="InterPro" id="IPR015590">
    <property type="entry name" value="Aldehyde_DH_dom"/>
</dbReference>
<accession>A0A2U1K7Q8</accession>
<dbReference type="GO" id="GO:0016620">
    <property type="term" value="F:oxidoreductase activity, acting on the aldehyde or oxo group of donors, NAD or NADP as acceptor"/>
    <property type="evidence" value="ECO:0007669"/>
    <property type="project" value="InterPro"/>
</dbReference>
<dbReference type="InterPro" id="IPR016161">
    <property type="entry name" value="Ald_DH/histidinol_DH"/>
</dbReference>
<dbReference type="EMBL" id="QCZG01000003">
    <property type="protein sequence ID" value="PWA13023.1"/>
    <property type="molecule type" value="Genomic_DNA"/>
</dbReference>
<organism evidence="3 4">
    <name type="scientific">Pueribacillus theae</name>
    <dbReference type="NCBI Taxonomy" id="2171751"/>
    <lineage>
        <taxon>Bacteria</taxon>
        <taxon>Bacillati</taxon>
        <taxon>Bacillota</taxon>
        <taxon>Bacilli</taxon>
        <taxon>Bacillales</taxon>
        <taxon>Bacillaceae</taxon>
        <taxon>Pueribacillus</taxon>
    </lineage>
</organism>
<evidence type="ECO:0000256" key="1">
    <source>
        <dbReference type="ARBA" id="ARBA00023002"/>
    </source>
</evidence>
<evidence type="ECO:0000313" key="4">
    <source>
        <dbReference type="Proteomes" id="UP000245998"/>
    </source>
</evidence>
<evidence type="ECO:0000313" key="3">
    <source>
        <dbReference type="EMBL" id="PWA13023.1"/>
    </source>
</evidence>
<keyword evidence="4" id="KW-1185">Reference proteome</keyword>
<dbReference type="PANTHER" id="PTHR11699">
    <property type="entry name" value="ALDEHYDE DEHYDROGENASE-RELATED"/>
    <property type="match status" value="1"/>
</dbReference>
<dbReference type="Gene3D" id="3.40.309.10">
    <property type="entry name" value="Aldehyde Dehydrogenase, Chain A, domain 2"/>
    <property type="match status" value="1"/>
</dbReference>
<proteinExistence type="predicted"/>
<dbReference type="AlphaFoldDB" id="A0A2U1K7Q8"/>